<dbReference type="SUPFAM" id="SSF51126">
    <property type="entry name" value="Pectin lyase-like"/>
    <property type="match status" value="1"/>
</dbReference>
<dbReference type="AlphaFoldDB" id="A0A7W4UFK9"/>
<proteinExistence type="predicted"/>
<organism evidence="3 4">
    <name type="scientific">Cellulomonas cellasea</name>
    <dbReference type="NCBI Taxonomy" id="43670"/>
    <lineage>
        <taxon>Bacteria</taxon>
        <taxon>Bacillati</taxon>
        <taxon>Actinomycetota</taxon>
        <taxon>Actinomycetes</taxon>
        <taxon>Micrococcales</taxon>
        <taxon>Cellulomonadaceae</taxon>
        <taxon>Cellulomonas</taxon>
    </lineage>
</organism>
<evidence type="ECO:0008006" key="5">
    <source>
        <dbReference type="Google" id="ProtNLM"/>
    </source>
</evidence>
<reference evidence="3 4" key="1">
    <citation type="submission" date="2020-08" db="EMBL/GenBank/DDBJ databases">
        <title>The Agave Microbiome: Exploring the role of microbial communities in plant adaptations to desert environments.</title>
        <authorList>
            <person name="Partida-Martinez L.P."/>
        </authorList>
    </citation>
    <scope>NUCLEOTIDE SEQUENCE [LARGE SCALE GENOMIC DNA]</scope>
    <source>
        <strain evidence="3 4">RAS26</strain>
    </source>
</reference>
<feature type="chain" id="PRO_5031093345" description="Right handed beta helix domain-containing protein" evidence="2">
    <location>
        <begin position="33"/>
        <end position="593"/>
    </location>
</feature>
<accession>A0A7W4UFK9</accession>
<dbReference type="Gene3D" id="2.160.20.10">
    <property type="entry name" value="Single-stranded right-handed beta-helix, Pectin lyase-like"/>
    <property type="match status" value="1"/>
</dbReference>
<evidence type="ECO:0000256" key="2">
    <source>
        <dbReference type="SAM" id="SignalP"/>
    </source>
</evidence>
<evidence type="ECO:0000256" key="1">
    <source>
        <dbReference type="SAM" id="MobiDB-lite"/>
    </source>
</evidence>
<comment type="caution">
    <text evidence="3">The sequence shown here is derived from an EMBL/GenBank/DDBJ whole genome shotgun (WGS) entry which is preliminary data.</text>
</comment>
<dbReference type="InterPro" id="IPR012334">
    <property type="entry name" value="Pectin_lyas_fold"/>
</dbReference>
<dbReference type="InterPro" id="IPR011050">
    <property type="entry name" value="Pectin_lyase_fold/virulence"/>
</dbReference>
<name>A0A7W4UFK9_9CELL</name>
<gene>
    <name evidence="3" type="ORF">FHR80_002147</name>
</gene>
<dbReference type="Proteomes" id="UP000518206">
    <property type="component" value="Unassembled WGS sequence"/>
</dbReference>
<reference evidence="3 4" key="2">
    <citation type="submission" date="2020-08" db="EMBL/GenBank/DDBJ databases">
        <authorList>
            <person name="Partida-Martinez L."/>
            <person name="Huntemann M."/>
            <person name="Clum A."/>
            <person name="Wang J."/>
            <person name="Palaniappan K."/>
            <person name="Ritter S."/>
            <person name="Chen I.-M."/>
            <person name="Stamatis D."/>
            <person name="Reddy T."/>
            <person name="O'Malley R."/>
            <person name="Daum C."/>
            <person name="Shapiro N."/>
            <person name="Ivanova N."/>
            <person name="Kyrpides N."/>
            <person name="Woyke T."/>
        </authorList>
    </citation>
    <scope>NUCLEOTIDE SEQUENCE [LARGE SCALE GENOMIC DNA]</scope>
    <source>
        <strain evidence="3 4">RAS26</strain>
    </source>
</reference>
<evidence type="ECO:0000313" key="4">
    <source>
        <dbReference type="Proteomes" id="UP000518206"/>
    </source>
</evidence>
<feature type="signal peptide" evidence="2">
    <location>
        <begin position="1"/>
        <end position="32"/>
    </location>
</feature>
<protein>
    <recommendedName>
        <fullName evidence="5">Right handed beta helix domain-containing protein</fullName>
    </recommendedName>
</protein>
<keyword evidence="2" id="KW-0732">Signal</keyword>
<feature type="region of interest" description="Disordered" evidence="1">
    <location>
        <begin position="547"/>
        <end position="593"/>
    </location>
</feature>
<sequence length="593" mass="61843">MVVRKRRSARRAMTLVVVAAVGLGMAASPAGATPPRHVPDGSATGVGALPVDSSIGAMPVQVFPAAPRSTSGCTFPAVTTPGGQLIRHVAPCGSATGTGAPTSPWRSVAQAMASLQPGDVAYLHDDPALAIDYQESGLRPARSGTGESARIRLMAAPGERPWLGRSPSASSETPLVHLDRSWWVLEGLNLDAAGLTLRTSVLRIGTARATSVHHDVVRGLSARNTGGTKAVVEFDGAENSALLDSAGPAAGGGRIGLIEPLGTDDRPMGVPAAGSRDFTDHHAVTAKNGADRILVRNVESAGHNGDSFQCGEESGTTRPVTSNVTLVGNRFHHEEENAVDLKACHGVTLRDTKMYGFRPARPSEKDGTLSTRAPQGDAVVMHAAESGRSADRVLVELNRFWDNSRAVNVSNRVARVVVRRNLVFAASTAACGIGAGMDVRAADAEVYGNTLEGLLSPTAAPAACGTRFSWSGSQRAAIRLAGATSSRAVLWNNIVSNASVPYASTSGLVVDARRNLFDAAFPGMPPDSRTGNPRFVTDPANNDYFTERGSPARDEAAGLPSAVRDPRQYCDDPSATEPDTLVEPDIGFLESCS</sequence>
<dbReference type="EMBL" id="JACHVX010000003">
    <property type="protein sequence ID" value="MBB2923222.1"/>
    <property type="molecule type" value="Genomic_DNA"/>
</dbReference>
<evidence type="ECO:0000313" key="3">
    <source>
        <dbReference type="EMBL" id="MBB2923222.1"/>
    </source>
</evidence>